<organism evidence="1 2">
    <name type="scientific">Pseudomonas syringae pv. actinidiae</name>
    <dbReference type="NCBI Taxonomy" id="103796"/>
    <lineage>
        <taxon>Bacteria</taxon>
        <taxon>Pseudomonadati</taxon>
        <taxon>Pseudomonadota</taxon>
        <taxon>Gammaproteobacteria</taxon>
        <taxon>Pseudomonadales</taxon>
        <taxon>Pseudomonadaceae</taxon>
        <taxon>Pseudomonas</taxon>
        <taxon>Pseudomonas syringae</taxon>
    </lineage>
</organism>
<dbReference type="AlphaFoldDB" id="A0A2V0QJC1"/>
<evidence type="ECO:0000313" key="1">
    <source>
        <dbReference type="EMBL" id="GBH13021.1"/>
    </source>
</evidence>
<dbReference type="EMBL" id="BGJZ01000337">
    <property type="protein sequence ID" value="GBH13021.1"/>
    <property type="molecule type" value="Genomic_DNA"/>
</dbReference>
<name>A0A2V0QJC1_PSESF</name>
<proteinExistence type="predicted"/>
<comment type="caution">
    <text evidence="1">The sequence shown here is derived from an EMBL/GenBank/DDBJ whole genome shotgun (WGS) entry which is preliminary data.</text>
</comment>
<reference evidence="1 2" key="1">
    <citation type="submission" date="2018-04" db="EMBL/GenBank/DDBJ databases">
        <title>Draft genome sequence of Pseudomonas syringae pv. actinidiae biovar 1 strains isolated from kiwifruit in Kagawa prefecture.</title>
        <authorList>
            <person name="Tabuchi M."/>
            <person name="Saito M."/>
            <person name="Fujiwara S."/>
            <person name="Sasa N."/>
            <person name="Akimitsu K."/>
            <person name="Gomi K."/>
            <person name="Konishi-Sugita S."/>
            <person name="Hamano K."/>
            <person name="Kataoka I."/>
        </authorList>
    </citation>
    <scope>NUCLEOTIDE SEQUENCE [LARGE SCALE GENOMIC DNA]</scope>
    <source>
        <strain evidence="1 2">MAFF212206</strain>
    </source>
</reference>
<accession>A0A2V0QJC1</accession>
<gene>
    <name evidence="1" type="ORF">KPSA1_06501</name>
</gene>
<evidence type="ECO:0000313" key="2">
    <source>
        <dbReference type="Proteomes" id="UP000247480"/>
    </source>
</evidence>
<dbReference type="PROSITE" id="PS51257">
    <property type="entry name" value="PROKAR_LIPOPROTEIN"/>
    <property type="match status" value="1"/>
</dbReference>
<protein>
    <submittedName>
        <fullName evidence="1">Uncharacterized protein</fullName>
    </submittedName>
</protein>
<sequence length="44" mass="4787">MICAQVRPLKTVSFHLFNGAGSGACQELRRLLFPCGCSVDVCEE</sequence>
<dbReference type="Proteomes" id="UP000247480">
    <property type="component" value="Unassembled WGS sequence"/>
</dbReference>